<keyword evidence="1" id="KW-1133">Transmembrane helix</keyword>
<dbReference type="InterPro" id="IPR022215">
    <property type="entry name" value="SteA-like_C"/>
</dbReference>
<dbReference type="RefSeq" id="WP_218282779.1">
    <property type="nucleotide sequence ID" value="NZ_CP078093.1"/>
</dbReference>
<sequence length="382" mass="42599">MLTKGIARIDKKTKELVKRLNPGEIAVINHEDIDEVAANSLVMCKPCMVINAAESISGRYPNLGPEILEKAGIPILDHIGNELFSKIKEGDLLEIKDNKIYIDEKYIGAGTMLTKELIKEQLEATSQNFQKELDKFIENTLEYAKKEKDMLLENLIIPKVNTKFKGRHTLVVVRGQNYKEDLHAIRSYIEEFNPILIGVDGGGDALMECGYIPNMIVGDMDSVSDECLKACEEIVVHAYPNGEAPGLKRIEALGLKSVVFPAPGTSEDIAMLLAFENETELIVAVGTHSNMVDFLEKGRKGMASTFLVRLKVGSKLVDAKGVNKLYRESVKFKHFVGLAFGAMIPIFIVGALSPTVQQLFKLFLIKLKFIFPMELLGRYHIW</sequence>
<protein>
    <recommendedName>
        <fullName evidence="2">SteA-like C-terminal domain-containing protein</fullName>
    </recommendedName>
</protein>
<keyword evidence="1" id="KW-0472">Membrane</keyword>
<keyword evidence="4" id="KW-1185">Reference proteome</keyword>
<reference evidence="3" key="1">
    <citation type="submission" date="2021-07" db="EMBL/GenBank/DDBJ databases">
        <title>Complete genome sequence of Crassaminicella sp. 143-21, isolated from a deep-sea hydrothermal vent.</title>
        <authorList>
            <person name="Li X."/>
        </authorList>
    </citation>
    <scope>NUCLEOTIDE SEQUENCE</scope>
    <source>
        <strain evidence="3">143-21</strain>
    </source>
</reference>
<dbReference type="InterPro" id="IPR047795">
    <property type="entry name" value="Put_SteA-like"/>
</dbReference>
<dbReference type="Proteomes" id="UP000886818">
    <property type="component" value="Chromosome"/>
</dbReference>
<evidence type="ECO:0000259" key="2">
    <source>
        <dbReference type="Pfam" id="PF12555"/>
    </source>
</evidence>
<gene>
    <name evidence="3" type="ORF">KVH43_12125</name>
</gene>
<dbReference type="Pfam" id="PF12555">
    <property type="entry name" value="SteA-like_C"/>
    <property type="match status" value="1"/>
</dbReference>
<evidence type="ECO:0000313" key="4">
    <source>
        <dbReference type="Proteomes" id="UP000886818"/>
    </source>
</evidence>
<proteinExistence type="predicted"/>
<evidence type="ECO:0000256" key="1">
    <source>
        <dbReference type="SAM" id="Phobius"/>
    </source>
</evidence>
<feature type="transmembrane region" description="Helical" evidence="1">
    <location>
        <begin position="335"/>
        <end position="353"/>
    </location>
</feature>
<organism evidence="3 4">
    <name type="scientific">Crassaminicella indica</name>
    <dbReference type="NCBI Taxonomy" id="2855394"/>
    <lineage>
        <taxon>Bacteria</taxon>
        <taxon>Bacillati</taxon>
        <taxon>Bacillota</taxon>
        <taxon>Clostridia</taxon>
        <taxon>Eubacteriales</taxon>
        <taxon>Clostridiaceae</taxon>
        <taxon>Crassaminicella</taxon>
    </lineage>
</organism>
<name>A0ABX8RCQ8_9CLOT</name>
<dbReference type="EMBL" id="CP078093">
    <property type="protein sequence ID" value="QXM06082.1"/>
    <property type="molecule type" value="Genomic_DNA"/>
</dbReference>
<feature type="domain" description="SteA-like C-terminal" evidence="2">
    <location>
        <begin position="320"/>
        <end position="368"/>
    </location>
</feature>
<dbReference type="NCBIfam" id="NF040608">
    <property type="entry name" value="division_SteA"/>
    <property type="match status" value="1"/>
</dbReference>
<keyword evidence="1" id="KW-0812">Transmembrane</keyword>
<accession>A0ABX8RCQ8</accession>
<evidence type="ECO:0000313" key="3">
    <source>
        <dbReference type="EMBL" id="QXM06082.1"/>
    </source>
</evidence>